<organism evidence="2 3">
    <name type="scientific">Penicillium flavigenum</name>
    <dbReference type="NCBI Taxonomy" id="254877"/>
    <lineage>
        <taxon>Eukaryota</taxon>
        <taxon>Fungi</taxon>
        <taxon>Dikarya</taxon>
        <taxon>Ascomycota</taxon>
        <taxon>Pezizomycotina</taxon>
        <taxon>Eurotiomycetes</taxon>
        <taxon>Eurotiomycetidae</taxon>
        <taxon>Eurotiales</taxon>
        <taxon>Aspergillaceae</taxon>
        <taxon>Penicillium</taxon>
    </lineage>
</organism>
<evidence type="ECO:0000313" key="3">
    <source>
        <dbReference type="Proteomes" id="UP000191342"/>
    </source>
</evidence>
<dbReference type="GO" id="GO:0016020">
    <property type="term" value="C:membrane"/>
    <property type="evidence" value="ECO:0007669"/>
    <property type="project" value="TreeGrafter"/>
</dbReference>
<comment type="caution">
    <text evidence="2">The sequence shown here is derived from an EMBL/GenBank/DDBJ whole genome shotgun (WGS) entry which is preliminary data.</text>
</comment>
<dbReference type="AlphaFoldDB" id="A0A1V6S4M1"/>
<feature type="transmembrane region" description="Helical" evidence="1">
    <location>
        <begin position="316"/>
        <end position="336"/>
    </location>
</feature>
<evidence type="ECO:0000256" key="1">
    <source>
        <dbReference type="SAM" id="Phobius"/>
    </source>
</evidence>
<dbReference type="EMBL" id="MLQL01000119">
    <property type="protein sequence ID" value="OQE09007.1"/>
    <property type="molecule type" value="Genomic_DNA"/>
</dbReference>
<keyword evidence="1" id="KW-0812">Transmembrane</keyword>
<sequence>MTFLIPPSTLENQAYSSLHSPPLRNKITPGDVGILKSTLLPSFSLYSSLSLATYIAAEATNRVELKDWLWPSAQVLNAWWTAIGQPMCKHDISFGTACQALPWTERVLLSCVTIWGARLFARIACRSFSRGTDDARYEELKKEPGFWKRAFLKMFLPEAAVLSVISLPFTVPFTMGDAMPRIGDDLVNVVRALGVGIFGAGFAMEVMADTQLALHRQERTDLCRHGVWSLVRHPNYLGDTLVHCSFALLNMAGPFNPAVILGPLTNYLFLRFVGGDKQTETSQEERYKSQDPHKHEQLQQWQAEKNSFWPGLRDLVNPWALAVAGCGFIGVMFNLVKRSRLDQRQKDLEQWADESQLDPDDLATGTKLLHLETMIPVDLDMNETYGIILKSFQPETMT</sequence>
<dbReference type="Gene3D" id="1.20.120.1630">
    <property type="match status" value="1"/>
</dbReference>
<dbReference type="Proteomes" id="UP000191342">
    <property type="component" value="Unassembled WGS sequence"/>
</dbReference>
<gene>
    <name evidence="2" type="ORF">PENFLA_c119G10145</name>
</gene>
<name>A0A1V6S4M1_9EURO</name>
<dbReference type="InterPro" id="IPR010721">
    <property type="entry name" value="UstE-like"/>
</dbReference>
<dbReference type="Pfam" id="PF06966">
    <property type="entry name" value="DUF1295"/>
    <property type="match status" value="1"/>
</dbReference>
<evidence type="ECO:0008006" key="4">
    <source>
        <dbReference type="Google" id="ProtNLM"/>
    </source>
</evidence>
<reference evidence="3" key="1">
    <citation type="journal article" date="2017" name="Nat. Microbiol.">
        <title>Global analysis of biosynthetic gene clusters reveals vast potential of secondary metabolite production in Penicillium species.</title>
        <authorList>
            <person name="Nielsen J.C."/>
            <person name="Grijseels S."/>
            <person name="Prigent S."/>
            <person name="Ji B."/>
            <person name="Dainat J."/>
            <person name="Nielsen K.F."/>
            <person name="Frisvad J.C."/>
            <person name="Workman M."/>
            <person name="Nielsen J."/>
        </authorList>
    </citation>
    <scope>NUCLEOTIDE SEQUENCE [LARGE SCALE GENOMIC DNA]</scope>
    <source>
        <strain evidence="3">IBT 14082</strain>
    </source>
</reference>
<evidence type="ECO:0000313" key="2">
    <source>
        <dbReference type="EMBL" id="OQE09007.1"/>
    </source>
</evidence>
<dbReference type="OrthoDB" id="67965at2759"/>
<dbReference type="PANTHER" id="PTHR32251">
    <property type="entry name" value="3-OXO-5-ALPHA-STEROID 4-DEHYDROGENASE"/>
    <property type="match status" value="1"/>
</dbReference>
<keyword evidence="1" id="KW-1133">Transmembrane helix</keyword>
<accession>A0A1V6S4M1</accession>
<proteinExistence type="predicted"/>
<keyword evidence="1" id="KW-0472">Membrane</keyword>
<protein>
    <recommendedName>
        <fullName evidence="4">Steroid 5-alpha reductase C-terminal domain-containing protein</fullName>
    </recommendedName>
</protein>
<keyword evidence="3" id="KW-1185">Reference proteome</keyword>
<dbReference type="PANTHER" id="PTHR32251:SF15">
    <property type="entry name" value="3-OXO-5-ALPHA-STEROID 4-DEHYDROGENASE (DUF1295)"/>
    <property type="match status" value="1"/>
</dbReference>